<gene>
    <name evidence="2" type="ORF">EV652_101486</name>
</gene>
<comment type="caution">
    <text evidence="2">The sequence shown here is derived from an EMBL/GenBank/DDBJ whole genome shotgun (WGS) entry which is preliminary data.</text>
</comment>
<reference evidence="2 3" key="1">
    <citation type="journal article" date="2015" name="Stand. Genomic Sci.">
        <title>Genomic Encyclopedia of Bacterial and Archaeal Type Strains, Phase III: the genomes of soil and plant-associated and newly described type strains.</title>
        <authorList>
            <person name="Whitman W.B."/>
            <person name="Woyke T."/>
            <person name="Klenk H.P."/>
            <person name="Zhou Y."/>
            <person name="Lilburn T.G."/>
            <person name="Beck B.J."/>
            <person name="De Vos P."/>
            <person name="Vandamme P."/>
            <person name="Eisen J.A."/>
            <person name="Garrity G."/>
            <person name="Hugenholtz P."/>
            <person name="Kyrpides N.C."/>
        </authorList>
    </citation>
    <scope>NUCLEOTIDE SEQUENCE [LARGE SCALE GENOMIC DNA]</scope>
    <source>
        <strain evidence="2 3">VKM Ac-2572</strain>
    </source>
</reference>
<dbReference type="OrthoDB" id="156718at2"/>
<feature type="transmembrane region" description="Helical" evidence="1">
    <location>
        <begin position="32"/>
        <end position="58"/>
    </location>
</feature>
<keyword evidence="3" id="KW-1185">Reference proteome</keyword>
<keyword evidence="1" id="KW-0472">Membrane</keyword>
<protein>
    <submittedName>
        <fullName evidence="2">Uncharacterized protein DUF4389</fullName>
    </submittedName>
</protein>
<sequence length="243" mass="27098">MTTSVLYPVHVNAALDPKSSRWLWLVKWILVIPHYVVLAFLWLGFMVGSVIAFFAILFTARYPRRIFDFNVGVMRWSWRVTYYAYGALGTDQYPPFTLKDVPDYPAHLSVDYPAQLSRGLVLVKWWLLAIPHYIIVGIFVGGGMWAVNRSDSWQWNIFASGGLVGILVIIAAVILAFTGAYPRPLYDAILGMNRWALRVAGYVALMTDVYPPFRLDQGGSDPALVVPAGQVEGQGPVTTPTAT</sequence>
<name>A0A4R2HW15_9ACTN</name>
<feature type="transmembrane region" description="Helical" evidence="1">
    <location>
        <begin position="125"/>
        <end position="147"/>
    </location>
</feature>
<feature type="transmembrane region" description="Helical" evidence="1">
    <location>
        <begin position="153"/>
        <end position="177"/>
    </location>
</feature>
<evidence type="ECO:0000256" key="1">
    <source>
        <dbReference type="SAM" id="Phobius"/>
    </source>
</evidence>
<dbReference type="EMBL" id="SLWN01000001">
    <property type="protein sequence ID" value="TCO35602.1"/>
    <property type="molecule type" value="Genomic_DNA"/>
</dbReference>
<dbReference type="RefSeq" id="WP_132207271.1">
    <property type="nucleotide sequence ID" value="NZ_SLWN01000001.1"/>
</dbReference>
<organism evidence="2 3">
    <name type="scientific">Kribbella steppae</name>
    <dbReference type="NCBI Taxonomy" id="2512223"/>
    <lineage>
        <taxon>Bacteria</taxon>
        <taxon>Bacillati</taxon>
        <taxon>Actinomycetota</taxon>
        <taxon>Actinomycetes</taxon>
        <taxon>Propionibacteriales</taxon>
        <taxon>Kribbellaceae</taxon>
        <taxon>Kribbella</taxon>
    </lineage>
</organism>
<accession>A0A4R2HW15</accession>
<evidence type="ECO:0000313" key="3">
    <source>
        <dbReference type="Proteomes" id="UP000294508"/>
    </source>
</evidence>
<keyword evidence="1" id="KW-1133">Transmembrane helix</keyword>
<dbReference type="InterPro" id="IPR025498">
    <property type="entry name" value="DUF4389"/>
</dbReference>
<dbReference type="Pfam" id="PF14333">
    <property type="entry name" value="DUF4389"/>
    <property type="match status" value="2"/>
</dbReference>
<keyword evidence="1" id="KW-0812">Transmembrane</keyword>
<proteinExistence type="predicted"/>
<dbReference type="Proteomes" id="UP000294508">
    <property type="component" value="Unassembled WGS sequence"/>
</dbReference>
<evidence type="ECO:0000313" key="2">
    <source>
        <dbReference type="EMBL" id="TCO35602.1"/>
    </source>
</evidence>
<dbReference type="AlphaFoldDB" id="A0A4R2HW15"/>